<sequence>LIAEFNAQYMKVQKGWIQLEKEVQPTPKVKNKADKLKEIWKSKKRTRKSRGLLEAQKLSPVQMLFMKAFKLSDICQWFLETTETRSLVIVKKLNTRLPGEIPPIKVP</sequence>
<dbReference type="Pfam" id="PF15090">
    <property type="entry name" value="DUF4553"/>
    <property type="match status" value="1"/>
</dbReference>
<name>A0A7K4IXP1_GEOCA</name>
<evidence type="ECO:0000313" key="2">
    <source>
        <dbReference type="Proteomes" id="UP000531151"/>
    </source>
</evidence>
<dbReference type="AlphaFoldDB" id="A0A7K4IXP1"/>
<feature type="non-terminal residue" evidence="1">
    <location>
        <position position="1"/>
    </location>
</feature>
<protein>
    <submittedName>
        <fullName evidence="1">YD021 protein</fullName>
    </submittedName>
</protein>
<proteinExistence type="predicted"/>
<dbReference type="InterPro" id="IPR028104">
    <property type="entry name" value="DUF4553"/>
</dbReference>
<comment type="caution">
    <text evidence="1">The sequence shown here is derived from an EMBL/GenBank/DDBJ whole genome shotgun (WGS) entry which is preliminary data.</text>
</comment>
<dbReference type="PANTHER" id="PTHR14931:SF2">
    <property type="entry name" value="LIGAND DEPENDENT NUCLEAR RECEPTOR COREPRESSOR"/>
    <property type="match status" value="1"/>
</dbReference>
<dbReference type="EMBL" id="VWPV01004085">
    <property type="protein sequence ID" value="NWH57149.1"/>
    <property type="molecule type" value="Genomic_DNA"/>
</dbReference>
<dbReference type="PANTHER" id="PTHR14931">
    <property type="entry name" value="GENE 340-RELATED"/>
    <property type="match status" value="1"/>
</dbReference>
<evidence type="ECO:0000313" key="1">
    <source>
        <dbReference type="EMBL" id="NWH57149.1"/>
    </source>
</evidence>
<reference evidence="1 2" key="1">
    <citation type="submission" date="2019-09" db="EMBL/GenBank/DDBJ databases">
        <title>Bird 10,000 Genomes (B10K) Project - Family phase.</title>
        <authorList>
            <person name="Zhang G."/>
        </authorList>
    </citation>
    <scope>NUCLEOTIDE SEQUENCE [LARGE SCALE GENOMIC DNA]</scope>
    <source>
        <strain evidence="1">B10K-CU-031-07</strain>
        <tissue evidence="1">Muscle</tissue>
    </source>
</reference>
<gene>
    <name evidence="1" type="ORF">GEOCAL_R00433</name>
</gene>
<dbReference type="Proteomes" id="UP000531151">
    <property type="component" value="Unassembled WGS sequence"/>
</dbReference>
<accession>A0A7K4IXP1</accession>
<dbReference type="OrthoDB" id="10028342at2759"/>
<feature type="non-terminal residue" evidence="1">
    <location>
        <position position="107"/>
    </location>
</feature>
<organism evidence="1 2">
    <name type="scientific">Geococcyx californianus</name>
    <name type="common">Greater roadrunner</name>
    <name type="synonym">Saurothera californiana</name>
    <dbReference type="NCBI Taxonomy" id="8947"/>
    <lineage>
        <taxon>Eukaryota</taxon>
        <taxon>Metazoa</taxon>
        <taxon>Chordata</taxon>
        <taxon>Craniata</taxon>
        <taxon>Vertebrata</taxon>
        <taxon>Euteleostomi</taxon>
        <taxon>Archelosauria</taxon>
        <taxon>Archosauria</taxon>
        <taxon>Dinosauria</taxon>
        <taxon>Saurischia</taxon>
        <taxon>Theropoda</taxon>
        <taxon>Coelurosauria</taxon>
        <taxon>Aves</taxon>
        <taxon>Neognathae</taxon>
        <taxon>Neoaves</taxon>
        <taxon>Otidimorphae</taxon>
        <taxon>Cuculiformes</taxon>
        <taxon>Neomorphidae</taxon>
        <taxon>Geococcyx</taxon>
    </lineage>
</organism>
<keyword evidence="2" id="KW-1185">Reference proteome</keyword>